<dbReference type="Pfam" id="PF00144">
    <property type="entry name" value="Beta-lactamase"/>
    <property type="match status" value="1"/>
</dbReference>
<dbReference type="InterPro" id="IPR012338">
    <property type="entry name" value="Beta-lactam/transpept-like"/>
</dbReference>
<proteinExistence type="predicted"/>
<dbReference type="PANTHER" id="PTHR43283:SF11">
    <property type="entry name" value="BETA-LACTAMASE-RELATED DOMAIN-CONTAINING PROTEIN"/>
    <property type="match status" value="1"/>
</dbReference>
<dbReference type="InterPro" id="IPR050789">
    <property type="entry name" value="Diverse_Enzym_Activities"/>
</dbReference>
<dbReference type="HOGENOM" id="CLU_020027_1_1_12"/>
<evidence type="ECO:0000259" key="2">
    <source>
        <dbReference type="Pfam" id="PF00144"/>
    </source>
</evidence>
<reference evidence="3 4" key="1">
    <citation type="journal article" date="2010" name="Stand. Genomic Sci.">
        <title>Complete genome sequence of Spirochaeta smaragdinae type strain (SEBR 4228).</title>
        <authorList>
            <person name="Mavromatis K."/>
            <person name="Yasawong M."/>
            <person name="Chertkov O."/>
            <person name="Lapidus A."/>
            <person name="Lucas S."/>
            <person name="Nolan M."/>
            <person name="Del Rio T.G."/>
            <person name="Tice H."/>
            <person name="Cheng J.F."/>
            <person name="Pitluck S."/>
            <person name="Liolios K."/>
            <person name="Ivanova N."/>
            <person name="Tapia R."/>
            <person name="Han C."/>
            <person name="Bruce D."/>
            <person name="Goodwin L."/>
            <person name="Pati A."/>
            <person name="Chen A."/>
            <person name="Palaniappan K."/>
            <person name="Land M."/>
            <person name="Hauser L."/>
            <person name="Chang Y.J."/>
            <person name="Jeffries C.D."/>
            <person name="Detter J.C."/>
            <person name="Rohde M."/>
            <person name="Brambilla E."/>
            <person name="Spring S."/>
            <person name="Goker M."/>
            <person name="Sikorski J."/>
            <person name="Woyke T."/>
            <person name="Bristow J."/>
            <person name="Eisen J.A."/>
            <person name="Markowitz V."/>
            <person name="Hugenholtz P."/>
            <person name="Klenk H.P."/>
            <person name="Kyrpides N.C."/>
        </authorList>
    </citation>
    <scope>NUCLEOTIDE SEQUENCE [LARGE SCALE GENOMIC DNA]</scope>
    <source>
        <strain evidence="4">DSM 11293 / JCM 15392 / SEBR 4228</strain>
    </source>
</reference>
<name>E1R132_SEDSS</name>
<dbReference type="InterPro" id="IPR001466">
    <property type="entry name" value="Beta-lactam-related"/>
</dbReference>
<protein>
    <submittedName>
        <fullName evidence="3">Beta-lactamase</fullName>
    </submittedName>
</protein>
<dbReference type="eggNOG" id="COG1680">
    <property type="taxonomic scope" value="Bacteria"/>
</dbReference>
<dbReference type="OrthoDB" id="9770183at2"/>
<dbReference type="Proteomes" id="UP000002318">
    <property type="component" value="Chromosome"/>
</dbReference>
<feature type="domain" description="Beta-lactamase-related" evidence="2">
    <location>
        <begin position="12"/>
        <end position="346"/>
    </location>
</feature>
<sequence length="364" mass="40397">MQENNEKTIETTLDEAIADRTTPGFVLLVKQHGKVVFSKAAGYRRRYPYKEEMTSETIFDLASLTKPLATSITALAVMEQEKISPDTEIGAFLPSLRRETASISLGQLFTHTSGLPPVPDIFKLFETEAEIDRAKAIEHLFSLTPTVKPGAQVIYSCTGYIFLAEVVRKITGKNMDELFRQLVTIPGEIASLMFNPLRSNDKEIKENIAVTEYCPWRERWLKGEVHDENAFCLDGMGGNAGLFGNAEGVMKLLELFSCEGMLNGKHILSEASVRLMTGNQTQGLSPKRAFGFLVQDRDSFAGPLFSNEAFGHTGFTGTSVWMDPSLDLTVVLLTNRVHFGRAATADKIKTFRRSLHSALAREFS</sequence>
<dbReference type="EMBL" id="CP002116">
    <property type="protein sequence ID" value="ADK80281.1"/>
    <property type="molecule type" value="Genomic_DNA"/>
</dbReference>
<evidence type="ECO:0000256" key="1">
    <source>
        <dbReference type="ARBA" id="ARBA00022801"/>
    </source>
</evidence>
<dbReference type="SUPFAM" id="SSF56601">
    <property type="entry name" value="beta-lactamase/transpeptidase-like"/>
    <property type="match status" value="1"/>
</dbReference>
<evidence type="ECO:0000313" key="3">
    <source>
        <dbReference type="EMBL" id="ADK80281.1"/>
    </source>
</evidence>
<gene>
    <name evidence="3" type="ordered locus">Spirs_1151</name>
</gene>
<accession>E1R132</accession>
<dbReference type="PANTHER" id="PTHR43283">
    <property type="entry name" value="BETA-LACTAMASE-RELATED"/>
    <property type="match status" value="1"/>
</dbReference>
<dbReference type="KEGG" id="ssm:Spirs_1151"/>
<dbReference type="STRING" id="573413.Spirs_1151"/>
<keyword evidence="1" id="KW-0378">Hydrolase</keyword>
<keyword evidence="4" id="KW-1185">Reference proteome</keyword>
<organism evidence="3 4">
    <name type="scientific">Sediminispirochaeta smaragdinae (strain DSM 11293 / JCM 15392 / SEBR 4228)</name>
    <name type="common">Spirochaeta smaragdinae</name>
    <dbReference type="NCBI Taxonomy" id="573413"/>
    <lineage>
        <taxon>Bacteria</taxon>
        <taxon>Pseudomonadati</taxon>
        <taxon>Spirochaetota</taxon>
        <taxon>Spirochaetia</taxon>
        <taxon>Spirochaetales</taxon>
        <taxon>Spirochaetaceae</taxon>
        <taxon>Sediminispirochaeta</taxon>
    </lineage>
</organism>
<dbReference type="GO" id="GO:0016787">
    <property type="term" value="F:hydrolase activity"/>
    <property type="evidence" value="ECO:0007669"/>
    <property type="project" value="UniProtKB-KW"/>
</dbReference>
<dbReference type="AlphaFoldDB" id="E1R132"/>
<dbReference type="Gene3D" id="3.40.710.10">
    <property type="entry name" value="DD-peptidase/beta-lactamase superfamily"/>
    <property type="match status" value="1"/>
</dbReference>
<dbReference type="RefSeq" id="WP_013253745.1">
    <property type="nucleotide sequence ID" value="NC_014364.1"/>
</dbReference>
<evidence type="ECO:0000313" key="4">
    <source>
        <dbReference type="Proteomes" id="UP000002318"/>
    </source>
</evidence>